<dbReference type="KEGG" id="cact:HZ995_06680"/>
<dbReference type="AlphaFoldDB" id="A0A975I9R4"/>
<evidence type="ECO:0000313" key="4">
    <source>
        <dbReference type="EMBL" id="QTN37181.1"/>
    </source>
</evidence>
<feature type="signal peptide" evidence="2">
    <location>
        <begin position="1"/>
        <end position="25"/>
    </location>
</feature>
<dbReference type="SUPFAM" id="SSF53955">
    <property type="entry name" value="Lysozyme-like"/>
    <property type="match status" value="1"/>
</dbReference>
<dbReference type="InterPro" id="IPR023346">
    <property type="entry name" value="Lysozyme-like_dom_sf"/>
</dbReference>
<keyword evidence="2" id="KW-0732">Signal</keyword>
<protein>
    <submittedName>
        <fullName evidence="4">Lytic transglycosylase domain-containing protein</fullName>
    </submittedName>
</protein>
<sequence length="266" mass="29160">MAPRFSNVLKLFVASAFFCAQTAQADLFTGFYTSSAPKPKPAPERVKSSVTTGARCISAILAAQERHGIPDNLLLAIGIQEAGRNGPEGLAVWPWTANAAGEGVFFTNRIEAEEWVSQKLANGVKSIDVGCMQVNLHWHGENFPTLSMAFDPERNVDYAARFLRNLYRETGDWTKAAGRYHSATDKHQKRYLTSLKRNKNVVDSQMPRLTALANSVGRPIQVAEVTLPKAPPPPVFWAADAESGASYSIYTTQPLQPVLPAFRNSP</sequence>
<accession>A0A975I9R4</accession>
<evidence type="ECO:0000256" key="2">
    <source>
        <dbReference type="SAM" id="SignalP"/>
    </source>
</evidence>
<gene>
    <name evidence="4" type="ORF">HZ995_06680</name>
</gene>
<dbReference type="CDD" id="cd13400">
    <property type="entry name" value="LT_IagB-like"/>
    <property type="match status" value="1"/>
</dbReference>
<dbReference type="Pfam" id="PF01464">
    <property type="entry name" value="SLT"/>
    <property type="match status" value="1"/>
</dbReference>
<feature type="domain" description="Transglycosylase SLT" evidence="3">
    <location>
        <begin position="125"/>
        <end position="191"/>
    </location>
</feature>
<proteinExistence type="inferred from homology"/>
<dbReference type="Gene3D" id="1.10.530.10">
    <property type="match status" value="1"/>
</dbReference>
<comment type="similarity">
    <text evidence="1">Belongs to the virb1 family.</text>
</comment>
<organism evidence="4 5">
    <name type="scientific">Cognatishimia activa</name>
    <dbReference type="NCBI Taxonomy" id="1715691"/>
    <lineage>
        <taxon>Bacteria</taxon>
        <taxon>Pseudomonadati</taxon>
        <taxon>Pseudomonadota</taxon>
        <taxon>Alphaproteobacteria</taxon>
        <taxon>Rhodobacterales</taxon>
        <taxon>Paracoccaceae</taxon>
        <taxon>Cognatishimia</taxon>
    </lineage>
</organism>
<dbReference type="Proteomes" id="UP000665026">
    <property type="component" value="Chromosome"/>
</dbReference>
<reference evidence="4" key="1">
    <citation type="submission" date="2020-07" db="EMBL/GenBank/DDBJ databases">
        <title>Genome sequences of bacteria associated with the marine, planktonic diatom Thalassiosira profunda strain ECT2AJA-044.</title>
        <authorList>
            <person name="Gargas C.B."/>
            <person name="Roberts W.R."/>
            <person name="Alverson A.J."/>
        </authorList>
    </citation>
    <scope>NUCLEOTIDE SEQUENCE</scope>
    <source>
        <strain evidence="4">ECT2AJA-044</strain>
    </source>
</reference>
<name>A0A975I9R4_9RHOB</name>
<evidence type="ECO:0000256" key="1">
    <source>
        <dbReference type="ARBA" id="ARBA00009387"/>
    </source>
</evidence>
<evidence type="ECO:0000259" key="3">
    <source>
        <dbReference type="Pfam" id="PF01464"/>
    </source>
</evidence>
<feature type="chain" id="PRO_5037078719" evidence="2">
    <location>
        <begin position="26"/>
        <end position="266"/>
    </location>
</feature>
<evidence type="ECO:0000313" key="5">
    <source>
        <dbReference type="Proteomes" id="UP000665026"/>
    </source>
</evidence>
<dbReference type="EMBL" id="CP060010">
    <property type="protein sequence ID" value="QTN37181.1"/>
    <property type="molecule type" value="Genomic_DNA"/>
</dbReference>
<dbReference type="InterPro" id="IPR008258">
    <property type="entry name" value="Transglycosylase_SLT_dom_1"/>
</dbReference>